<evidence type="ECO:0000256" key="8">
    <source>
        <dbReference type="SAM" id="Phobius"/>
    </source>
</evidence>
<feature type="transmembrane region" description="Helical" evidence="8">
    <location>
        <begin position="87"/>
        <end position="108"/>
    </location>
</feature>
<organism evidence="9 10">
    <name type="scientific">Vibrio penaeicida</name>
    <dbReference type="NCBI Taxonomy" id="104609"/>
    <lineage>
        <taxon>Bacteria</taxon>
        <taxon>Pseudomonadati</taxon>
        <taxon>Pseudomonadota</taxon>
        <taxon>Gammaproteobacteria</taxon>
        <taxon>Vibrionales</taxon>
        <taxon>Vibrionaceae</taxon>
        <taxon>Vibrio</taxon>
    </lineage>
</organism>
<keyword evidence="4 8" id="KW-0812">Transmembrane</keyword>
<reference evidence="10" key="1">
    <citation type="journal article" date="2019" name="Int. J. Syst. Evol. Microbiol.">
        <title>The Global Catalogue of Microorganisms (GCM) 10K type strain sequencing project: providing services to taxonomists for standard genome sequencing and annotation.</title>
        <authorList>
            <consortium name="The Broad Institute Genomics Platform"/>
            <consortium name="The Broad Institute Genome Sequencing Center for Infectious Disease"/>
            <person name="Wu L."/>
            <person name="Ma J."/>
        </authorList>
    </citation>
    <scope>NUCLEOTIDE SEQUENCE [LARGE SCALE GENOMIC DNA]</scope>
    <source>
        <strain evidence="10">NBRC 15640</strain>
    </source>
</reference>
<keyword evidence="3" id="KW-1003">Cell membrane</keyword>
<feature type="transmembrane region" description="Helical" evidence="8">
    <location>
        <begin position="144"/>
        <end position="168"/>
    </location>
</feature>
<evidence type="ECO:0000256" key="6">
    <source>
        <dbReference type="ARBA" id="ARBA00022989"/>
    </source>
</evidence>
<protein>
    <submittedName>
        <fullName evidence="9">Dicarboxylate:amino acid:cation symporter DAACS family protein</fullName>
    </submittedName>
</protein>
<dbReference type="PROSITE" id="PS00714">
    <property type="entry name" value="NA_DICARBOXYL_SYMP_2"/>
    <property type="match status" value="1"/>
</dbReference>
<feature type="transmembrane region" description="Helical" evidence="8">
    <location>
        <begin position="221"/>
        <end position="243"/>
    </location>
</feature>
<dbReference type="RefSeq" id="WP_224055724.1">
    <property type="nucleotide sequence ID" value="NZ_AP025145.1"/>
</dbReference>
<keyword evidence="7 8" id="KW-0472">Membrane</keyword>
<dbReference type="PANTHER" id="PTHR42865">
    <property type="entry name" value="PROTON/GLUTAMATE-ASPARTATE SYMPORTER"/>
    <property type="match status" value="1"/>
</dbReference>
<dbReference type="GO" id="GO:0015293">
    <property type="term" value="F:symporter activity"/>
    <property type="evidence" value="ECO:0007669"/>
    <property type="project" value="UniProtKB-KW"/>
</dbReference>
<dbReference type="InterPro" id="IPR001991">
    <property type="entry name" value="Na-dicarboxylate_symporter"/>
</dbReference>
<dbReference type="Pfam" id="PF00375">
    <property type="entry name" value="SDF"/>
    <property type="match status" value="1"/>
</dbReference>
<keyword evidence="10" id="KW-1185">Reference proteome</keyword>
<dbReference type="FunFam" id="1.10.3860.10:FF:000001">
    <property type="entry name" value="C4-dicarboxylate transport protein"/>
    <property type="match status" value="1"/>
</dbReference>
<dbReference type="PROSITE" id="PS00713">
    <property type="entry name" value="NA_DICARBOXYL_SYMP_1"/>
    <property type="match status" value="1"/>
</dbReference>
<dbReference type="InterPro" id="IPR018107">
    <property type="entry name" value="Na-dicarboxylate_symporter_CS"/>
</dbReference>
<feature type="transmembrane region" description="Helical" evidence="8">
    <location>
        <begin position="356"/>
        <end position="378"/>
    </location>
</feature>
<dbReference type="Gene3D" id="1.10.3860.10">
    <property type="entry name" value="Sodium:dicarboxylate symporter"/>
    <property type="match status" value="1"/>
</dbReference>
<gene>
    <name evidence="9" type="ORF">GCM10007932_54900</name>
</gene>
<keyword evidence="6 8" id="KW-1133">Transmembrane helix</keyword>
<proteinExistence type="predicted"/>
<evidence type="ECO:0000313" key="10">
    <source>
        <dbReference type="Proteomes" id="UP001156690"/>
    </source>
</evidence>
<evidence type="ECO:0000256" key="4">
    <source>
        <dbReference type="ARBA" id="ARBA00022692"/>
    </source>
</evidence>
<dbReference type="PRINTS" id="PR00173">
    <property type="entry name" value="EDTRNSPORT"/>
</dbReference>
<dbReference type="Proteomes" id="UP001156690">
    <property type="component" value="Unassembled WGS sequence"/>
</dbReference>
<feature type="transmembrane region" description="Helical" evidence="8">
    <location>
        <begin position="49"/>
        <end position="75"/>
    </location>
</feature>
<feature type="transmembrane region" description="Helical" evidence="8">
    <location>
        <begin position="197"/>
        <end position="215"/>
    </location>
</feature>
<keyword evidence="5" id="KW-0769">Symport</keyword>
<name>A0AAV5P2T3_9VIBR</name>
<evidence type="ECO:0000256" key="3">
    <source>
        <dbReference type="ARBA" id="ARBA00022475"/>
    </source>
</evidence>
<comment type="subcellular location">
    <subcellularLocation>
        <location evidence="1">Cell membrane</location>
        <topology evidence="1">Multi-pass membrane protein</topology>
    </subcellularLocation>
</comment>
<dbReference type="PANTHER" id="PTHR42865:SF7">
    <property type="entry name" value="PROTON_GLUTAMATE-ASPARTATE SYMPORTER"/>
    <property type="match status" value="1"/>
</dbReference>
<dbReference type="SUPFAM" id="SSF118215">
    <property type="entry name" value="Proton glutamate symport protein"/>
    <property type="match status" value="1"/>
</dbReference>
<dbReference type="EMBL" id="BSNX01000075">
    <property type="protein sequence ID" value="GLQ76127.1"/>
    <property type="molecule type" value="Genomic_DNA"/>
</dbReference>
<feature type="transmembrane region" description="Helical" evidence="8">
    <location>
        <begin position="21"/>
        <end position="43"/>
    </location>
</feature>
<keyword evidence="2" id="KW-0813">Transport</keyword>
<dbReference type="InterPro" id="IPR036458">
    <property type="entry name" value="Na:dicarbo_symporter_sf"/>
</dbReference>
<accession>A0AAV5P2T3</accession>
<comment type="caution">
    <text evidence="9">The sequence shown here is derived from an EMBL/GenBank/DDBJ whole genome shotgun (WGS) entry which is preliminary data.</text>
</comment>
<evidence type="ECO:0000256" key="2">
    <source>
        <dbReference type="ARBA" id="ARBA00022448"/>
    </source>
</evidence>
<evidence type="ECO:0000256" key="5">
    <source>
        <dbReference type="ARBA" id="ARBA00022847"/>
    </source>
</evidence>
<evidence type="ECO:0000256" key="7">
    <source>
        <dbReference type="ARBA" id="ARBA00023136"/>
    </source>
</evidence>
<evidence type="ECO:0000313" key="9">
    <source>
        <dbReference type="EMBL" id="GLQ76127.1"/>
    </source>
</evidence>
<sequence>MDRSNKMDVSFPEKGIALWKKIFIGMLCGIVVGIVAGPDAVLLKPIGDIFLNAIKMLIIPLVFCSLVVGVTAISDTQKMGRIAAKSIGIYLVTTALAISLGLIASSLISPGVGLEMSLSATQVASKSEPSFLDTLINLVPKNPISALASGNVLQTIVFAIGLGIALSLSGEKAKPAVRVFESLAEAMYKLTSLVMKFAPYGIFALIAVVAGQYGLDILLPLIKVIFLVYLCCIIQVLVVYSGILKVVANLSPIHYLRALANPAAVAFTTTSSSGTLPVTIRTAHEELGVSREISSFVLPLGATINMDGTAIYQGVAVIFIAQVFGVSLDVQDYLMIIMTSTLASIGTAGVPGAGLIMLSLVLSTVGLPLEGLAIVAGIDRILDMARTSVNVCGDLMISVLISKSEKGLDTSVYEK</sequence>
<dbReference type="AlphaFoldDB" id="A0AAV5P2T3"/>
<evidence type="ECO:0000256" key="1">
    <source>
        <dbReference type="ARBA" id="ARBA00004651"/>
    </source>
</evidence>
<dbReference type="GO" id="GO:0005886">
    <property type="term" value="C:plasma membrane"/>
    <property type="evidence" value="ECO:0007669"/>
    <property type="project" value="UniProtKB-SubCell"/>
</dbReference>
<dbReference type="GO" id="GO:0006835">
    <property type="term" value="P:dicarboxylic acid transport"/>
    <property type="evidence" value="ECO:0007669"/>
    <property type="project" value="TreeGrafter"/>
</dbReference>